<accession>A0A7W8HE54</accession>
<protein>
    <submittedName>
        <fullName evidence="3">Uncharacterized protein</fullName>
    </submittedName>
</protein>
<organism evidence="3 4">
    <name type="scientific">Catenibacillus scindens</name>
    <dbReference type="NCBI Taxonomy" id="673271"/>
    <lineage>
        <taxon>Bacteria</taxon>
        <taxon>Bacillati</taxon>
        <taxon>Bacillota</taxon>
        <taxon>Clostridia</taxon>
        <taxon>Lachnospirales</taxon>
        <taxon>Lachnospiraceae</taxon>
        <taxon>Catenibacillus</taxon>
    </lineage>
</organism>
<dbReference type="RefSeq" id="WP_183776673.1">
    <property type="nucleotide sequence ID" value="NZ_JACHFW010000026.1"/>
</dbReference>
<evidence type="ECO:0000313" key="3">
    <source>
        <dbReference type="EMBL" id="MBB5266298.1"/>
    </source>
</evidence>
<dbReference type="PROSITE" id="PS51257">
    <property type="entry name" value="PROKAR_LIPOPROTEIN"/>
    <property type="match status" value="1"/>
</dbReference>
<proteinExistence type="predicted"/>
<evidence type="ECO:0000256" key="2">
    <source>
        <dbReference type="SAM" id="SignalP"/>
    </source>
</evidence>
<sequence>MKKSRIWIIALAAAVIAGGCAADRRDSETAGETADVSGDVNPTENTDEVSEISDNGVTISDNSVTAGSLPEELEQIPEGYFGPSDQPGTLTEAGLAARLSCPNLL</sequence>
<reference evidence="3 4" key="1">
    <citation type="submission" date="2020-08" db="EMBL/GenBank/DDBJ databases">
        <title>Genomic Encyclopedia of Type Strains, Phase IV (KMG-IV): sequencing the most valuable type-strain genomes for metagenomic binning, comparative biology and taxonomic classification.</title>
        <authorList>
            <person name="Goeker M."/>
        </authorList>
    </citation>
    <scope>NUCLEOTIDE SEQUENCE [LARGE SCALE GENOMIC DNA]</scope>
    <source>
        <strain evidence="3 4">DSM 106146</strain>
    </source>
</reference>
<feature type="region of interest" description="Disordered" evidence="1">
    <location>
        <begin position="22"/>
        <end position="51"/>
    </location>
</feature>
<dbReference type="Proteomes" id="UP000543642">
    <property type="component" value="Unassembled WGS sequence"/>
</dbReference>
<keyword evidence="4" id="KW-1185">Reference proteome</keyword>
<keyword evidence="2" id="KW-0732">Signal</keyword>
<gene>
    <name evidence="3" type="ORF">HNP82_003455</name>
</gene>
<comment type="caution">
    <text evidence="3">The sequence shown here is derived from an EMBL/GenBank/DDBJ whole genome shotgun (WGS) entry which is preliminary data.</text>
</comment>
<feature type="signal peptide" evidence="2">
    <location>
        <begin position="1"/>
        <end position="21"/>
    </location>
</feature>
<feature type="chain" id="PRO_5039523479" evidence="2">
    <location>
        <begin position="22"/>
        <end position="105"/>
    </location>
</feature>
<evidence type="ECO:0000313" key="4">
    <source>
        <dbReference type="Proteomes" id="UP000543642"/>
    </source>
</evidence>
<name>A0A7W8HE54_9FIRM</name>
<evidence type="ECO:0000256" key="1">
    <source>
        <dbReference type="SAM" id="MobiDB-lite"/>
    </source>
</evidence>
<dbReference type="EMBL" id="JACHFW010000026">
    <property type="protein sequence ID" value="MBB5266298.1"/>
    <property type="molecule type" value="Genomic_DNA"/>
</dbReference>
<dbReference type="AlphaFoldDB" id="A0A7W8HE54"/>